<evidence type="ECO:0008006" key="3">
    <source>
        <dbReference type="Google" id="ProtNLM"/>
    </source>
</evidence>
<sequence length="187" mass="20251">MMSPTLDELLRALATAGPGVDVPSLVDDIEAFVEGDPERSRTAIWSFAGDEGLRLRLVGFLADPRDFDVLVSALVDPRLRYTALEGLANQPDVERVDAVARSLLDDPDPMVRSKAAGMVSFGARPGALEVLLPLAGDPVPHVRMVLGWHLGGLRDRAAEPVLRGLLTDPDEQVRKFAARGLARLNRQ</sequence>
<dbReference type="InterPro" id="IPR021133">
    <property type="entry name" value="HEAT_type_2"/>
</dbReference>
<organism evidence="1 2">
    <name type="scientific">Paractinoplanes tereljensis</name>
    <dbReference type="NCBI Taxonomy" id="571912"/>
    <lineage>
        <taxon>Bacteria</taxon>
        <taxon>Bacillati</taxon>
        <taxon>Actinomycetota</taxon>
        <taxon>Actinomycetes</taxon>
        <taxon>Micromonosporales</taxon>
        <taxon>Micromonosporaceae</taxon>
        <taxon>Paractinoplanes</taxon>
    </lineage>
</organism>
<dbReference type="PROSITE" id="PS50077">
    <property type="entry name" value="HEAT_REPEAT"/>
    <property type="match status" value="1"/>
</dbReference>
<dbReference type="SUPFAM" id="SSF48371">
    <property type="entry name" value="ARM repeat"/>
    <property type="match status" value="1"/>
</dbReference>
<gene>
    <name evidence="1" type="ORF">Ate02nite_59560</name>
</gene>
<evidence type="ECO:0000313" key="2">
    <source>
        <dbReference type="Proteomes" id="UP000623608"/>
    </source>
</evidence>
<keyword evidence="2" id="KW-1185">Reference proteome</keyword>
<dbReference type="AlphaFoldDB" id="A0A919TUV1"/>
<protein>
    <recommendedName>
        <fullName evidence="3">HEAT repeat protein</fullName>
    </recommendedName>
</protein>
<evidence type="ECO:0000313" key="1">
    <source>
        <dbReference type="EMBL" id="GIF23226.1"/>
    </source>
</evidence>
<dbReference type="Gene3D" id="1.25.10.10">
    <property type="entry name" value="Leucine-rich Repeat Variant"/>
    <property type="match status" value="1"/>
</dbReference>
<dbReference type="InterPro" id="IPR011989">
    <property type="entry name" value="ARM-like"/>
</dbReference>
<reference evidence="1" key="1">
    <citation type="submission" date="2021-01" db="EMBL/GenBank/DDBJ databases">
        <title>Whole genome shotgun sequence of Actinoplanes tereljensis NBRC 105297.</title>
        <authorList>
            <person name="Komaki H."/>
            <person name="Tamura T."/>
        </authorList>
    </citation>
    <scope>NUCLEOTIDE SEQUENCE</scope>
    <source>
        <strain evidence="1">NBRC 105297</strain>
    </source>
</reference>
<dbReference type="Proteomes" id="UP000623608">
    <property type="component" value="Unassembled WGS sequence"/>
</dbReference>
<proteinExistence type="predicted"/>
<dbReference type="Pfam" id="PF13646">
    <property type="entry name" value="HEAT_2"/>
    <property type="match status" value="1"/>
</dbReference>
<accession>A0A919TUV1</accession>
<dbReference type="EMBL" id="BOMY01000039">
    <property type="protein sequence ID" value="GIF23226.1"/>
    <property type="molecule type" value="Genomic_DNA"/>
</dbReference>
<name>A0A919TUV1_9ACTN</name>
<comment type="caution">
    <text evidence="1">The sequence shown here is derived from an EMBL/GenBank/DDBJ whole genome shotgun (WGS) entry which is preliminary data.</text>
</comment>
<dbReference type="InterPro" id="IPR016024">
    <property type="entry name" value="ARM-type_fold"/>
</dbReference>